<evidence type="ECO:0000256" key="1">
    <source>
        <dbReference type="SAM" id="MobiDB-lite"/>
    </source>
</evidence>
<feature type="region of interest" description="Disordered" evidence="1">
    <location>
        <begin position="1"/>
        <end position="37"/>
    </location>
</feature>
<gene>
    <name evidence="3" type="ORF">Tsubulata_015507</name>
</gene>
<feature type="region of interest" description="Disordered" evidence="1">
    <location>
        <begin position="257"/>
        <end position="279"/>
    </location>
</feature>
<dbReference type="EMBL" id="JAKUCV010001785">
    <property type="protein sequence ID" value="KAJ4845063.1"/>
    <property type="molecule type" value="Genomic_DNA"/>
</dbReference>
<feature type="compositionally biased region" description="Low complexity" evidence="1">
    <location>
        <begin position="356"/>
        <end position="366"/>
    </location>
</feature>
<evidence type="ECO:0000259" key="2">
    <source>
        <dbReference type="Pfam" id="PF14111"/>
    </source>
</evidence>
<evidence type="ECO:0000313" key="4">
    <source>
        <dbReference type="Proteomes" id="UP001141552"/>
    </source>
</evidence>
<feature type="domain" description="DUF4283" evidence="2">
    <location>
        <begin position="103"/>
        <end position="185"/>
    </location>
</feature>
<dbReference type="Pfam" id="PF14111">
    <property type="entry name" value="DUF4283"/>
    <property type="match status" value="1"/>
</dbReference>
<dbReference type="InterPro" id="IPR025558">
    <property type="entry name" value="DUF4283"/>
</dbReference>
<comment type="caution">
    <text evidence="3">The sequence shown here is derived from an EMBL/GenBank/DDBJ whole genome shotgun (WGS) entry which is preliminary data.</text>
</comment>
<proteinExistence type="predicted"/>
<protein>
    <recommendedName>
        <fullName evidence="2">DUF4283 domain-containing protein</fullName>
    </recommendedName>
</protein>
<dbReference type="AlphaFoldDB" id="A0A9Q0G8E4"/>
<sequence length="459" mass="50358">MGDLAASKPGGDPSQEDDGDPIQPASMDPPNDASSMEVCEATMEKPLASYRTKLMTNTQRQGEGGNWPEEEEEVTVEPGDIIIGCEGNLPSLDLSIAFQKRLEKRWEQSVIVKLLGKNISYRVLTARLKSLWQPSAPFKLIDLENNFYVVKFQNKQDYLHSLVDGPWSIFNSALCVFPWTSDFCAASGKVEKAVVWVRFPDIPLHTYHPSILNALGDLVGESIRIDQATREYQRGRFAKIAVEVDLTKPLKGTILFRGKEKASAEGSNPVTSQTSPERTGMMNEEIHAKISGGGSSGAGPWMNAPVRARRNPQRKAPIPKVAPMVSNAQPSGSRFEVLSKEEAEEIAEMSRVLPESSTSNTSSLSRTRPKSQPPDLNPIDVAETHSPPGPSSSKNSKLGMSLKRSTTPSFKRRGQKGGLGPISEDEETLLLHEEMQSMELEPLSQQSNAHLQGNLPPNF</sequence>
<organism evidence="3 4">
    <name type="scientific">Turnera subulata</name>
    <dbReference type="NCBI Taxonomy" id="218843"/>
    <lineage>
        <taxon>Eukaryota</taxon>
        <taxon>Viridiplantae</taxon>
        <taxon>Streptophyta</taxon>
        <taxon>Embryophyta</taxon>
        <taxon>Tracheophyta</taxon>
        <taxon>Spermatophyta</taxon>
        <taxon>Magnoliopsida</taxon>
        <taxon>eudicotyledons</taxon>
        <taxon>Gunneridae</taxon>
        <taxon>Pentapetalae</taxon>
        <taxon>rosids</taxon>
        <taxon>fabids</taxon>
        <taxon>Malpighiales</taxon>
        <taxon>Passifloraceae</taxon>
        <taxon>Turnera</taxon>
    </lineage>
</organism>
<feature type="compositionally biased region" description="Polar residues" evidence="1">
    <location>
        <begin position="394"/>
        <end position="409"/>
    </location>
</feature>
<feature type="compositionally biased region" description="Polar residues" evidence="1">
    <location>
        <begin position="265"/>
        <end position="277"/>
    </location>
</feature>
<dbReference type="PANTHER" id="PTHR31286:SF99">
    <property type="entry name" value="DUF4283 DOMAIN-CONTAINING PROTEIN"/>
    <property type="match status" value="1"/>
</dbReference>
<accession>A0A9Q0G8E4</accession>
<evidence type="ECO:0000313" key="3">
    <source>
        <dbReference type="EMBL" id="KAJ4845063.1"/>
    </source>
</evidence>
<dbReference type="OrthoDB" id="779415at2759"/>
<name>A0A9Q0G8E4_9ROSI</name>
<reference evidence="3" key="2">
    <citation type="journal article" date="2023" name="Plants (Basel)">
        <title>Annotation of the Turnera subulata (Passifloraceae) Draft Genome Reveals the S-Locus Evolved after the Divergence of Turneroideae from Passifloroideae in a Stepwise Manner.</title>
        <authorList>
            <person name="Henning P.M."/>
            <person name="Roalson E.H."/>
            <person name="Mir W."/>
            <person name="McCubbin A.G."/>
            <person name="Shore J.S."/>
        </authorList>
    </citation>
    <scope>NUCLEOTIDE SEQUENCE</scope>
    <source>
        <strain evidence="3">F60SS</strain>
    </source>
</reference>
<dbReference type="Proteomes" id="UP001141552">
    <property type="component" value="Unassembled WGS sequence"/>
</dbReference>
<feature type="compositionally biased region" description="Polar residues" evidence="1">
    <location>
        <begin position="443"/>
        <end position="459"/>
    </location>
</feature>
<dbReference type="InterPro" id="IPR040256">
    <property type="entry name" value="At4g02000-like"/>
</dbReference>
<dbReference type="PANTHER" id="PTHR31286">
    <property type="entry name" value="GLYCINE-RICH CELL WALL STRUCTURAL PROTEIN 1.8-LIKE"/>
    <property type="match status" value="1"/>
</dbReference>
<feature type="region of interest" description="Disordered" evidence="1">
    <location>
        <begin position="310"/>
        <end position="459"/>
    </location>
</feature>
<reference evidence="3" key="1">
    <citation type="submission" date="2022-02" db="EMBL/GenBank/DDBJ databases">
        <authorList>
            <person name="Henning P.M."/>
            <person name="McCubbin A.G."/>
            <person name="Shore J.S."/>
        </authorList>
    </citation>
    <scope>NUCLEOTIDE SEQUENCE</scope>
    <source>
        <strain evidence="3">F60SS</strain>
        <tissue evidence="3">Leaves</tissue>
    </source>
</reference>
<keyword evidence="4" id="KW-1185">Reference proteome</keyword>